<feature type="domain" description="DUF6314" evidence="7">
    <location>
        <begin position="502"/>
        <end position="645"/>
    </location>
</feature>
<dbReference type="GO" id="GO:0004499">
    <property type="term" value="F:N,N-dimethylaniline monooxygenase activity"/>
    <property type="evidence" value="ECO:0007669"/>
    <property type="project" value="InterPro"/>
</dbReference>
<dbReference type="OrthoDB" id="66881at2759"/>
<dbReference type="Proteomes" id="UP000663823">
    <property type="component" value="Unassembled WGS sequence"/>
</dbReference>
<dbReference type="InterPro" id="IPR045632">
    <property type="entry name" value="DUF6314"/>
</dbReference>
<organism evidence="8 10">
    <name type="scientific">Rotaria sordida</name>
    <dbReference type="NCBI Taxonomy" id="392033"/>
    <lineage>
        <taxon>Eukaryota</taxon>
        <taxon>Metazoa</taxon>
        <taxon>Spiralia</taxon>
        <taxon>Gnathifera</taxon>
        <taxon>Rotifera</taxon>
        <taxon>Eurotatoria</taxon>
        <taxon>Bdelloidea</taxon>
        <taxon>Philodinida</taxon>
        <taxon>Philodinidae</taxon>
        <taxon>Rotaria</taxon>
    </lineage>
</organism>
<name>A0A814VP77_9BILA</name>
<dbReference type="EMBL" id="CAJOAX010005771">
    <property type="protein sequence ID" value="CAF3959677.1"/>
    <property type="molecule type" value="Genomic_DNA"/>
</dbReference>
<dbReference type="InterPro" id="IPR050346">
    <property type="entry name" value="FMO-like"/>
</dbReference>
<accession>A0A814VP77</accession>
<dbReference type="SUPFAM" id="SSF51905">
    <property type="entry name" value="FAD/NAD(P)-binding domain"/>
    <property type="match status" value="1"/>
</dbReference>
<evidence type="ECO:0000256" key="2">
    <source>
        <dbReference type="ARBA" id="ARBA00022630"/>
    </source>
</evidence>
<dbReference type="GO" id="GO:0050660">
    <property type="term" value="F:flavin adenine dinucleotide binding"/>
    <property type="evidence" value="ECO:0007669"/>
    <property type="project" value="InterPro"/>
</dbReference>
<evidence type="ECO:0000259" key="7">
    <source>
        <dbReference type="Pfam" id="PF19834"/>
    </source>
</evidence>
<dbReference type="PANTHER" id="PTHR23023">
    <property type="entry name" value="DIMETHYLANILINE MONOOXYGENASE"/>
    <property type="match status" value="1"/>
</dbReference>
<dbReference type="EMBL" id="CAJNOO010001694">
    <property type="protein sequence ID" value="CAF1188096.1"/>
    <property type="molecule type" value="Genomic_DNA"/>
</dbReference>
<evidence type="ECO:0000313" key="10">
    <source>
        <dbReference type="Proteomes" id="UP000663882"/>
    </source>
</evidence>
<keyword evidence="2 6" id="KW-0285">Flavoprotein</keyword>
<sequence>MTNSSQKCVAIIGAGVSGLISAVNMYKVGIQPIVFEQASNIGGIWNIDIKPCWNSMTTNISKFSTTLSDFSWSKNMSIFPNQRDVYQYLSNYVQQSLPNNIFRFNTQVLNITYFNHKWIVEYSTKLNNKLSEQYDFVIVASGFCNCSYIPKNIIDHSSFQGTLIHSSNYHSPEQVYNKRVIIVGASMSAVQIAADMATTAKHIIHIVPHSFWSLPRFIPLIPNDPVSPLLPIDFVLFRQSKRISKEEILFRNKDDYKKLNQYYRLITGNNQKSFYLIDNDDDEKPPYMTISDMYAEWNRAAPLINERPDWILSLILNNGTTIETSSNDILILCTGYQPCFDFFSKDILEQLSYIPNDTFCPIILYRCTFHPSLPNLAFIGMQRGPLWPIIELQSRWVAGIFSGLLSTPSIIQQQIGLNMERRIRDQQPRPQYPHGDFVGIINDLAKEILVTTSSDTNDIVIPTQYRINGPDQSVIDEMNSICEEANNGRFIAGAVFRSLHESKWTFERTLKGKPSDGIVHGQAQFNFSQQNELIYKEQGKLILSSQEILDITQKYIYIYDENKDLITVYFVDNNDKRSSIFHTISFQSKQSSNIGWIAYGEHLCNQDHYFISYLFIFNGINLSQFEITYTVKGPAKDYISKTIFQPIKIE</sequence>
<evidence type="ECO:0000313" key="8">
    <source>
        <dbReference type="EMBL" id="CAF1188096.1"/>
    </source>
</evidence>
<keyword evidence="6" id="KW-0503">Monooxygenase</keyword>
<dbReference type="Gene3D" id="3.50.50.60">
    <property type="entry name" value="FAD/NAD(P)-binding domain"/>
    <property type="match status" value="3"/>
</dbReference>
<comment type="caution">
    <text evidence="8">The sequence shown here is derived from an EMBL/GenBank/DDBJ whole genome shotgun (WGS) entry which is preliminary data.</text>
</comment>
<evidence type="ECO:0000256" key="6">
    <source>
        <dbReference type="RuleBase" id="RU361177"/>
    </source>
</evidence>
<evidence type="ECO:0000313" key="9">
    <source>
        <dbReference type="EMBL" id="CAF3959677.1"/>
    </source>
</evidence>
<dbReference type="Pfam" id="PF00743">
    <property type="entry name" value="FMO-like"/>
    <property type="match status" value="1"/>
</dbReference>
<dbReference type="Pfam" id="PF19834">
    <property type="entry name" value="DUF6314"/>
    <property type="match status" value="1"/>
</dbReference>
<evidence type="ECO:0000256" key="5">
    <source>
        <dbReference type="ARBA" id="ARBA00023002"/>
    </source>
</evidence>
<evidence type="ECO:0000256" key="1">
    <source>
        <dbReference type="ARBA" id="ARBA00009183"/>
    </source>
</evidence>
<dbReference type="InterPro" id="IPR000960">
    <property type="entry name" value="Flavin_mOase"/>
</dbReference>
<protein>
    <recommendedName>
        <fullName evidence="6">Flavin-containing monooxygenase</fullName>
        <ecNumber evidence="6">1.-.-.-</ecNumber>
    </recommendedName>
</protein>
<keyword evidence="3 6" id="KW-0274">FAD</keyword>
<evidence type="ECO:0000256" key="3">
    <source>
        <dbReference type="ARBA" id="ARBA00022827"/>
    </source>
</evidence>
<dbReference type="AlphaFoldDB" id="A0A814VP77"/>
<dbReference type="InterPro" id="IPR020946">
    <property type="entry name" value="Flavin_mOase-like"/>
</dbReference>
<dbReference type="GO" id="GO:0050661">
    <property type="term" value="F:NADP binding"/>
    <property type="evidence" value="ECO:0007669"/>
    <property type="project" value="InterPro"/>
</dbReference>
<evidence type="ECO:0000256" key="4">
    <source>
        <dbReference type="ARBA" id="ARBA00022857"/>
    </source>
</evidence>
<gene>
    <name evidence="9" type="ORF">OTI717_LOCUS26833</name>
    <name evidence="8" type="ORF">RFH988_LOCUS23895</name>
</gene>
<proteinExistence type="inferred from homology"/>
<keyword evidence="5 6" id="KW-0560">Oxidoreductase</keyword>
<dbReference type="EC" id="1.-.-.-" evidence="6"/>
<reference evidence="8" key="1">
    <citation type="submission" date="2021-02" db="EMBL/GenBank/DDBJ databases">
        <authorList>
            <person name="Nowell W R."/>
        </authorList>
    </citation>
    <scope>NUCLEOTIDE SEQUENCE</scope>
</reference>
<keyword evidence="4" id="KW-0521">NADP</keyword>
<dbReference type="InterPro" id="IPR036188">
    <property type="entry name" value="FAD/NAD-bd_sf"/>
</dbReference>
<dbReference type="PRINTS" id="PR00370">
    <property type="entry name" value="FMOXYGENASE"/>
</dbReference>
<dbReference type="Proteomes" id="UP000663882">
    <property type="component" value="Unassembled WGS sequence"/>
</dbReference>
<comment type="cofactor">
    <cofactor evidence="6">
        <name>FAD</name>
        <dbReference type="ChEBI" id="CHEBI:57692"/>
    </cofactor>
</comment>
<comment type="similarity">
    <text evidence="1 6">Belongs to the FMO family.</text>
</comment>